<dbReference type="EC" id="2.7.1.35" evidence="1"/>
<reference evidence="7" key="1">
    <citation type="journal article" date="2021" name="PeerJ">
        <title>Extensive microbial diversity within the chicken gut microbiome revealed by metagenomics and culture.</title>
        <authorList>
            <person name="Gilroy R."/>
            <person name="Ravi A."/>
            <person name="Getino M."/>
            <person name="Pursley I."/>
            <person name="Horton D.L."/>
            <person name="Alikhan N.F."/>
            <person name="Baker D."/>
            <person name="Gharbi K."/>
            <person name="Hall N."/>
            <person name="Watson M."/>
            <person name="Adriaenssens E.M."/>
            <person name="Foster-Nyarko E."/>
            <person name="Jarju S."/>
            <person name="Secka A."/>
            <person name="Antonio M."/>
            <person name="Oren A."/>
            <person name="Chaudhuri R.R."/>
            <person name="La Ragione R."/>
            <person name="Hildebrand F."/>
            <person name="Pallen M.J."/>
        </authorList>
    </citation>
    <scope>NUCLEOTIDE SEQUENCE</scope>
    <source>
        <strain evidence="7">2189</strain>
    </source>
</reference>
<organism evidence="7 8">
    <name type="scientific">Candidatus Borkfalkia faecavium</name>
    <dbReference type="NCBI Taxonomy" id="2838508"/>
    <lineage>
        <taxon>Bacteria</taxon>
        <taxon>Bacillati</taxon>
        <taxon>Bacillota</taxon>
        <taxon>Clostridia</taxon>
        <taxon>Christensenellales</taxon>
        <taxon>Christensenellaceae</taxon>
        <taxon>Candidatus Borkfalkia</taxon>
    </lineage>
</organism>
<dbReference type="PANTHER" id="PTHR10534">
    <property type="entry name" value="PYRIDOXAL KINASE"/>
    <property type="match status" value="1"/>
</dbReference>
<name>A0A9D2AUS2_9FIRM</name>
<gene>
    <name evidence="7" type="ORF">H9851_01125</name>
</gene>
<dbReference type="SUPFAM" id="SSF53613">
    <property type="entry name" value="Ribokinase-like"/>
    <property type="match status" value="1"/>
</dbReference>
<sequence length="287" mass="30905">MRVLAINDISCVGKCSLTVALPIISASGVTCDILPTAILSTHTGGFEGYTFRDLSSDIPAIIAHWKTLGLQYDIIISGYLGSIDQIEMVKSAKEALLREGGLMIVDPVMGDNGKLYAHFDGKFVEAMKGLCRIADIIVPNLTEACCLTDTDYATVREGDYEAILQKLTKLCPRPSITGCDETAAGADGKTERVSTVFYTDSDGSFRRCTTEKIEGAFHGAGDVYASALVGCLARGLQMHSAVRIAAEFTKNSIRQTAIDKTQPRFGLNSESQMLPYLKALDSAVKQN</sequence>
<dbReference type="GO" id="GO:0005524">
    <property type="term" value="F:ATP binding"/>
    <property type="evidence" value="ECO:0007669"/>
    <property type="project" value="UniProtKB-KW"/>
</dbReference>
<keyword evidence="4 7" id="KW-0418">Kinase</keyword>
<dbReference type="GO" id="GO:0005829">
    <property type="term" value="C:cytosol"/>
    <property type="evidence" value="ECO:0007669"/>
    <property type="project" value="TreeGrafter"/>
</dbReference>
<dbReference type="InterPro" id="IPR013749">
    <property type="entry name" value="PM/HMP-P_kinase-1"/>
</dbReference>
<protein>
    <recommendedName>
        <fullName evidence="1">pyridoxal kinase</fullName>
        <ecNumber evidence="1">2.7.1.35</ecNumber>
    </recommendedName>
</protein>
<evidence type="ECO:0000256" key="3">
    <source>
        <dbReference type="ARBA" id="ARBA00022741"/>
    </source>
</evidence>
<accession>A0A9D2AUS2</accession>
<evidence type="ECO:0000256" key="2">
    <source>
        <dbReference type="ARBA" id="ARBA00022679"/>
    </source>
</evidence>
<evidence type="ECO:0000256" key="4">
    <source>
        <dbReference type="ARBA" id="ARBA00022777"/>
    </source>
</evidence>
<keyword evidence="5" id="KW-0067">ATP-binding</keyword>
<reference evidence="7" key="2">
    <citation type="submission" date="2021-04" db="EMBL/GenBank/DDBJ databases">
        <authorList>
            <person name="Gilroy R."/>
        </authorList>
    </citation>
    <scope>NUCLEOTIDE SEQUENCE</scope>
    <source>
        <strain evidence="7">2189</strain>
    </source>
</reference>
<evidence type="ECO:0000313" key="7">
    <source>
        <dbReference type="EMBL" id="HIX49871.1"/>
    </source>
</evidence>
<keyword evidence="3" id="KW-0547">Nucleotide-binding</keyword>
<dbReference type="InterPro" id="IPR004625">
    <property type="entry name" value="PyrdxlKinase"/>
</dbReference>
<dbReference type="NCBIfam" id="NF005491">
    <property type="entry name" value="PRK07105.1"/>
    <property type="match status" value="1"/>
</dbReference>
<dbReference type="GO" id="GO:0008478">
    <property type="term" value="F:pyridoxal kinase activity"/>
    <property type="evidence" value="ECO:0007669"/>
    <property type="project" value="UniProtKB-EC"/>
</dbReference>
<dbReference type="InterPro" id="IPR029056">
    <property type="entry name" value="Ribokinase-like"/>
</dbReference>
<dbReference type="AlphaFoldDB" id="A0A9D2AUS2"/>
<evidence type="ECO:0000313" key="8">
    <source>
        <dbReference type="Proteomes" id="UP000886847"/>
    </source>
</evidence>
<evidence type="ECO:0000256" key="1">
    <source>
        <dbReference type="ARBA" id="ARBA00012104"/>
    </source>
</evidence>
<dbReference type="PANTHER" id="PTHR10534:SF2">
    <property type="entry name" value="PYRIDOXAL KINASE"/>
    <property type="match status" value="1"/>
</dbReference>
<keyword evidence="2 7" id="KW-0808">Transferase</keyword>
<evidence type="ECO:0000256" key="5">
    <source>
        <dbReference type="ARBA" id="ARBA00022840"/>
    </source>
</evidence>
<dbReference type="EMBL" id="DXEW01000005">
    <property type="protein sequence ID" value="HIX49871.1"/>
    <property type="molecule type" value="Genomic_DNA"/>
</dbReference>
<dbReference type="GO" id="GO:0009443">
    <property type="term" value="P:pyridoxal 5'-phosphate salvage"/>
    <property type="evidence" value="ECO:0007669"/>
    <property type="project" value="InterPro"/>
</dbReference>
<evidence type="ECO:0000259" key="6">
    <source>
        <dbReference type="Pfam" id="PF08543"/>
    </source>
</evidence>
<comment type="caution">
    <text evidence="7">The sequence shown here is derived from an EMBL/GenBank/DDBJ whole genome shotgun (WGS) entry which is preliminary data.</text>
</comment>
<dbReference type="Pfam" id="PF08543">
    <property type="entry name" value="Phos_pyr_kin"/>
    <property type="match status" value="1"/>
</dbReference>
<proteinExistence type="predicted"/>
<dbReference type="Proteomes" id="UP000886847">
    <property type="component" value="Unassembled WGS sequence"/>
</dbReference>
<dbReference type="Gene3D" id="3.40.1190.20">
    <property type="match status" value="1"/>
</dbReference>
<feature type="domain" description="Pyridoxamine kinase/Phosphomethylpyrimidine kinase" evidence="6">
    <location>
        <begin position="70"/>
        <end position="256"/>
    </location>
</feature>